<comment type="caution">
    <text evidence="16">The sequence shown here is derived from an EMBL/GenBank/DDBJ whole genome shotgun (WGS) entry which is preliminary data.</text>
</comment>
<reference evidence="16 17" key="1">
    <citation type="journal article" date="2018" name="Plant J.">
        <title>Genome sequences of Chlorella sorokiniana UTEX 1602 and Micractinium conductrix SAG 241.80: implications to maltose excretion by a green alga.</title>
        <authorList>
            <person name="Arriola M.B."/>
            <person name="Velmurugan N."/>
            <person name="Zhang Y."/>
            <person name="Plunkett M.H."/>
            <person name="Hondzo H."/>
            <person name="Barney B.M."/>
        </authorList>
    </citation>
    <scope>NUCLEOTIDE SEQUENCE [LARGE SCALE GENOMIC DNA]</scope>
    <source>
        <strain evidence="17">UTEX 1602</strain>
    </source>
</reference>
<feature type="transmembrane region" description="Helical" evidence="14">
    <location>
        <begin position="116"/>
        <end position="140"/>
    </location>
</feature>
<dbReference type="PANTHER" id="PTHR14207:SF0">
    <property type="entry name" value="3-BETA-HYDROXYSTEROID-DELTA(8),DELTA(7)-ISOMERASE"/>
    <property type="match status" value="1"/>
</dbReference>
<feature type="transmembrane region" description="Helical" evidence="14">
    <location>
        <begin position="181"/>
        <end position="203"/>
    </location>
</feature>
<dbReference type="STRING" id="3076.A0A2P6TRG2"/>
<gene>
    <name evidence="16" type="ORF">C2E21_4855</name>
</gene>
<dbReference type="GO" id="GO:0047750">
    <property type="term" value="F:cholestenol delta-isomerase activity"/>
    <property type="evidence" value="ECO:0007669"/>
    <property type="project" value="InterPro"/>
</dbReference>
<keyword evidence="5" id="KW-0752">Steroid biosynthesis</keyword>
<feature type="transmembrane region" description="Helical" evidence="14">
    <location>
        <begin position="28"/>
        <end position="50"/>
    </location>
</feature>
<evidence type="ECO:0000256" key="10">
    <source>
        <dbReference type="ARBA" id="ARBA00023166"/>
    </source>
</evidence>
<dbReference type="GO" id="GO:0000247">
    <property type="term" value="F:C-8 sterol isomerase activity"/>
    <property type="evidence" value="ECO:0007669"/>
    <property type="project" value="TreeGrafter"/>
</dbReference>
<proteinExistence type="inferred from homology"/>
<keyword evidence="7" id="KW-0756">Sterol biosynthesis</keyword>
<evidence type="ECO:0000256" key="11">
    <source>
        <dbReference type="ARBA" id="ARBA00023221"/>
    </source>
</evidence>
<evidence type="ECO:0000256" key="14">
    <source>
        <dbReference type="SAM" id="Phobius"/>
    </source>
</evidence>
<dbReference type="GO" id="GO:0004769">
    <property type="term" value="F:steroid Delta-isomerase activity"/>
    <property type="evidence" value="ECO:0007669"/>
    <property type="project" value="TreeGrafter"/>
</dbReference>
<evidence type="ECO:0000256" key="4">
    <source>
        <dbReference type="ARBA" id="ARBA00022692"/>
    </source>
</evidence>
<dbReference type="EMBL" id="LHPG02000008">
    <property type="protein sequence ID" value="PRW56648.1"/>
    <property type="molecule type" value="Genomic_DNA"/>
</dbReference>
<name>A0A2P6TRG2_CHLSO</name>
<dbReference type="GO" id="GO:0016126">
    <property type="term" value="P:sterol biosynthetic process"/>
    <property type="evidence" value="ECO:0007669"/>
    <property type="project" value="UniProtKB-KW"/>
</dbReference>
<keyword evidence="9 13" id="KW-0472">Membrane</keyword>
<keyword evidence="3" id="KW-0444">Lipid biosynthesis</keyword>
<comment type="similarity">
    <text evidence="2">Belongs to the EBP family.</text>
</comment>
<keyword evidence="10" id="KW-1207">Sterol metabolism</keyword>
<evidence type="ECO:0000256" key="5">
    <source>
        <dbReference type="ARBA" id="ARBA00022955"/>
    </source>
</evidence>
<dbReference type="Pfam" id="PF05241">
    <property type="entry name" value="EBP"/>
    <property type="match status" value="1"/>
</dbReference>
<evidence type="ECO:0000256" key="2">
    <source>
        <dbReference type="ARBA" id="ARBA00008337"/>
    </source>
</evidence>
<feature type="domain" description="EXPERA" evidence="15">
    <location>
        <begin position="59"/>
        <end position="202"/>
    </location>
</feature>
<keyword evidence="17" id="KW-1185">Reference proteome</keyword>
<dbReference type="AlphaFoldDB" id="A0A2P6TRG2"/>
<evidence type="ECO:0000256" key="8">
    <source>
        <dbReference type="ARBA" id="ARBA00023098"/>
    </source>
</evidence>
<dbReference type="InterPro" id="IPR007905">
    <property type="entry name" value="EBP"/>
</dbReference>
<evidence type="ECO:0000256" key="9">
    <source>
        <dbReference type="ARBA" id="ARBA00023136"/>
    </source>
</evidence>
<dbReference type="InterPro" id="IPR033118">
    <property type="entry name" value="EXPERA"/>
</dbReference>
<sequence length="227" mass="25718">MTLSNSPIHPYFPLDLHLPDYVPLQAHFSYILGVFTAAVLTVFAITWKLSARHKHLTTAERVIACWFMVTGLIHFVIEGWVVAKADFYKDASGNYLSDTWKEYSKADSRYASRDSFIISMEAITAFLWGPLCPLLVYGIFNAKPWRYTLMVIVSVGQIYGDVLYYGTCYLEGFVHSRPELLYFWIYFVIVNAIWIVVPGLCILHAWRQVSRAVAASSGGRGGKAKRG</sequence>
<dbReference type="Proteomes" id="UP000239899">
    <property type="component" value="Unassembled WGS sequence"/>
</dbReference>
<keyword evidence="12" id="KW-0413">Isomerase</keyword>
<keyword evidence="8" id="KW-0443">Lipid metabolism</keyword>
<dbReference type="PROSITE" id="PS51751">
    <property type="entry name" value="EXPERA"/>
    <property type="match status" value="1"/>
</dbReference>
<keyword evidence="11" id="KW-0753">Steroid metabolism</keyword>
<dbReference type="OrthoDB" id="58557at2759"/>
<feature type="transmembrane region" description="Helical" evidence="14">
    <location>
        <begin position="147"/>
        <end position="166"/>
    </location>
</feature>
<keyword evidence="4 13" id="KW-0812">Transmembrane</keyword>
<evidence type="ECO:0000256" key="6">
    <source>
        <dbReference type="ARBA" id="ARBA00022989"/>
    </source>
</evidence>
<evidence type="ECO:0000256" key="7">
    <source>
        <dbReference type="ARBA" id="ARBA00023011"/>
    </source>
</evidence>
<evidence type="ECO:0000256" key="13">
    <source>
        <dbReference type="PROSITE-ProRule" id="PRU01087"/>
    </source>
</evidence>
<keyword evidence="6 13" id="KW-1133">Transmembrane helix</keyword>
<evidence type="ECO:0000259" key="15">
    <source>
        <dbReference type="PROSITE" id="PS51751"/>
    </source>
</evidence>
<evidence type="ECO:0000256" key="1">
    <source>
        <dbReference type="ARBA" id="ARBA00004141"/>
    </source>
</evidence>
<evidence type="ECO:0000313" key="17">
    <source>
        <dbReference type="Proteomes" id="UP000239899"/>
    </source>
</evidence>
<feature type="transmembrane region" description="Helical" evidence="14">
    <location>
        <begin position="62"/>
        <end position="83"/>
    </location>
</feature>
<dbReference type="GO" id="GO:0016020">
    <property type="term" value="C:membrane"/>
    <property type="evidence" value="ECO:0007669"/>
    <property type="project" value="UniProtKB-SubCell"/>
</dbReference>
<dbReference type="GO" id="GO:0005783">
    <property type="term" value="C:endoplasmic reticulum"/>
    <property type="evidence" value="ECO:0007669"/>
    <property type="project" value="TreeGrafter"/>
</dbReference>
<evidence type="ECO:0000313" key="16">
    <source>
        <dbReference type="EMBL" id="PRW56648.1"/>
    </source>
</evidence>
<organism evidence="16 17">
    <name type="scientific">Chlorella sorokiniana</name>
    <name type="common">Freshwater green alga</name>
    <dbReference type="NCBI Taxonomy" id="3076"/>
    <lineage>
        <taxon>Eukaryota</taxon>
        <taxon>Viridiplantae</taxon>
        <taxon>Chlorophyta</taxon>
        <taxon>core chlorophytes</taxon>
        <taxon>Trebouxiophyceae</taxon>
        <taxon>Chlorellales</taxon>
        <taxon>Chlorellaceae</taxon>
        <taxon>Chlorella clade</taxon>
        <taxon>Chlorella</taxon>
    </lineage>
</organism>
<evidence type="ECO:0000256" key="3">
    <source>
        <dbReference type="ARBA" id="ARBA00022516"/>
    </source>
</evidence>
<dbReference type="PANTHER" id="PTHR14207">
    <property type="entry name" value="STEROL ISOMERASE"/>
    <property type="match status" value="1"/>
</dbReference>
<evidence type="ECO:0000256" key="12">
    <source>
        <dbReference type="ARBA" id="ARBA00023235"/>
    </source>
</evidence>
<protein>
    <submittedName>
        <fullName evidence="16">3-beta-hydroxysteroid-Delta(8),Delta(7)-isomerase</fullName>
    </submittedName>
</protein>
<comment type="subcellular location">
    <subcellularLocation>
        <location evidence="1">Membrane</location>
        <topology evidence="1">Multi-pass membrane protein</topology>
    </subcellularLocation>
</comment>
<accession>A0A2P6TRG2</accession>